<dbReference type="eggNOG" id="COG3212">
    <property type="taxonomic scope" value="Bacteria"/>
</dbReference>
<evidence type="ECO:0000259" key="2">
    <source>
        <dbReference type="Pfam" id="PF03413"/>
    </source>
</evidence>
<protein>
    <recommendedName>
        <fullName evidence="2">PepSY domain-containing protein</fullName>
    </recommendedName>
</protein>
<dbReference type="SMR" id="Q9A8Q0"/>
<dbReference type="InterPro" id="IPR025711">
    <property type="entry name" value="PepSY"/>
</dbReference>
<dbReference type="HOGENOM" id="CLU_143489_2_0_5"/>
<organism evidence="3 4">
    <name type="scientific">Caulobacter vibrioides (strain ATCC 19089 / CIP 103742 / CB 15)</name>
    <name type="common">Caulobacter crescentus</name>
    <dbReference type="NCBI Taxonomy" id="190650"/>
    <lineage>
        <taxon>Bacteria</taxon>
        <taxon>Pseudomonadati</taxon>
        <taxon>Pseudomonadota</taxon>
        <taxon>Alphaproteobacteria</taxon>
        <taxon>Caulobacterales</taxon>
        <taxon>Caulobacteraceae</taxon>
        <taxon>Caulobacter</taxon>
    </lineage>
</organism>
<dbReference type="EMBL" id="AE005673">
    <property type="protein sequence ID" value="AAK23284.1"/>
    <property type="molecule type" value="Genomic_DNA"/>
</dbReference>
<dbReference type="Pfam" id="PF03413">
    <property type="entry name" value="PepSY"/>
    <property type="match status" value="1"/>
</dbReference>
<keyword evidence="4" id="KW-1185">Reference proteome</keyword>
<dbReference type="AlphaFoldDB" id="Q9A8Q0"/>
<dbReference type="Gene3D" id="3.10.450.40">
    <property type="match status" value="1"/>
</dbReference>
<reference evidence="3 4" key="1">
    <citation type="journal article" date="2001" name="Proc. Natl. Acad. Sci. U.S.A.">
        <title>Complete genome sequence of Caulobacter crescentus.</title>
        <authorList>
            <person name="Nierman W.C."/>
            <person name="Feldblyum T.V."/>
            <person name="Laub M.T."/>
            <person name="Paulsen I.T."/>
            <person name="Nelson K.E."/>
            <person name="Eisen J.A."/>
            <person name="Heidelberg J.F."/>
            <person name="Alley M.R."/>
            <person name="Ohta N."/>
            <person name="Maddock J.R."/>
            <person name="Potocka I."/>
            <person name="Nelson W.C."/>
            <person name="Newton A."/>
            <person name="Stephens C."/>
            <person name="Phadke N.D."/>
            <person name="Ely B."/>
            <person name="DeBoy R.T."/>
            <person name="Dodson R.J."/>
            <person name="Durkin A.S."/>
            <person name="Gwinn M.L."/>
            <person name="Haft D.H."/>
            <person name="Kolonay J.F."/>
            <person name="Smit J."/>
            <person name="Craven M.B."/>
            <person name="Khouri H."/>
            <person name="Shetty J."/>
            <person name="Berry K."/>
            <person name="Utterback T."/>
            <person name="Tran K."/>
            <person name="Wolf A."/>
            <person name="Vamathevan J."/>
            <person name="Ermolaeva M."/>
            <person name="White O."/>
            <person name="Salzberg S.L."/>
            <person name="Venter J.C."/>
            <person name="Shapiro L."/>
            <person name="Fraser C.M."/>
        </authorList>
    </citation>
    <scope>NUCLEOTIDE SEQUENCE [LARGE SCALE GENOMIC DNA]</scope>
    <source>
        <strain evidence="4">ATCC 19089 / CB15</strain>
    </source>
</reference>
<evidence type="ECO:0000313" key="3">
    <source>
        <dbReference type="EMBL" id="AAK23284.1"/>
    </source>
</evidence>
<keyword evidence="1" id="KW-0812">Transmembrane</keyword>
<dbReference type="KEGG" id="ccr:CC_1303"/>
<sequence>MSAFGRCDASGACQDACGILSAMTQSRSFPVALVALVAIAAAVLATSATADDHKAHKKRDHDVAREALLRREVLPLTRILAIAAERAPGEVIEVELEEAGPGRLKYDLKILAKNGRVRELELDAKTGATLKLEDD</sequence>
<evidence type="ECO:0000313" key="4">
    <source>
        <dbReference type="Proteomes" id="UP000001816"/>
    </source>
</evidence>
<dbReference type="PIR" id="H87410">
    <property type="entry name" value="H87410"/>
</dbReference>
<dbReference type="STRING" id="190650.CC_1303"/>
<keyword evidence="1" id="KW-1133">Transmembrane helix</keyword>
<dbReference type="PATRIC" id="fig|190650.5.peg.1330"/>
<gene>
    <name evidence="3" type="ordered locus">CC_1303</name>
</gene>
<name>Q9A8Q0_CAUVC</name>
<keyword evidence="1" id="KW-0472">Membrane</keyword>
<evidence type="ECO:0000256" key="1">
    <source>
        <dbReference type="SAM" id="Phobius"/>
    </source>
</evidence>
<accession>Q9A8Q0</accession>
<dbReference type="EnsemblBacteria" id="AAK23284">
    <property type="protein sequence ID" value="AAK23284"/>
    <property type="gene ID" value="CC_1303"/>
</dbReference>
<dbReference type="BioCyc" id="CAULO:CC1303-MONOMER"/>
<proteinExistence type="predicted"/>
<dbReference type="Proteomes" id="UP000001816">
    <property type="component" value="Chromosome"/>
</dbReference>
<feature type="domain" description="PepSY" evidence="2">
    <location>
        <begin position="74"/>
        <end position="131"/>
    </location>
</feature>
<feature type="transmembrane region" description="Helical" evidence="1">
    <location>
        <begin position="29"/>
        <end position="50"/>
    </location>
</feature>